<accession>A0A089NSG2</accession>
<organism evidence="6 7">
    <name type="scientific">Methylobacterium oryzae CBMB20</name>
    <dbReference type="NCBI Taxonomy" id="693986"/>
    <lineage>
        <taxon>Bacteria</taxon>
        <taxon>Pseudomonadati</taxon>
        <taxon>Pseudomonadota</taxon>
        <taxon>Alphaproteobacteria</taxon>
        <taxon>Hyphomicrobiales</taxon>
        <taxon>Methylobacteriaceae</taxon>
        <taxon>Methylobacterium</taxon>
    </lineage>
</organism>
<evidence type="ECO:0000256" key="4">
    <source>
        <dbReference type="ARBA" id="ARBA00023163"/>
    </source>
</evidence>
<dbReference type="InterPro" id="IPR036388">
    <property type="entry name" value="WH-like_DNA-bd_sf"/>
</dbReference>
<dbReference type="GO" id="GO:0006351">
    <property type="term" value="P:DNA-templated transcription"/>
    <property type="evidence" value="ECO:0007669"/>
    <property type="project" value="TreeGrafter"/>
</dbReference>
<dbReference type="Proteomes" id="UP000029492">
    <property type="component" value="Chromosome"/>
</dbReference>
<sequence>MLDWQDLHYFSVLAQSGSLSAAARALGVDHATIGRRVSALEKALAVRLVERLPRRVALTGEGRAIAAMVETMSGTVHAIERCARGLAASPAATVRVSAPPAVAARLIAPQVIDFHRIHPGTTLILSGTSHRAALDRGEADIAVRLTRPDDPDLVIRRIGLMRFALYGTPELATRPPAEWTFIGYDPALDHVPQQAWLRSLLAGRPIVFQASDLFGQQEAARAGLGAAVLPRFIADDDAALVRLPIKPMPPMREIWLATYPDLKRSLPIRATMAFLMAAVGRGCPVTAPEAQTASSQNFSAPYP</sequence>
<dbReference type="HOGENOM" id="CLU_039613_2_1_5"/>
<dbReference type="Gene3D" id="3.40.190.290">
    <property type="match status" value="1"/>
</dbReference>
<dbReference type="PANTHER" id="PTHR30537:SF3">
    <property type="entry name" value="TRANSCRIPTIONAL REGULATORY PROTEIN"/>
    <property type="match status" value="1"/>
</dbReference>
<keyword evidence="3" id="KW-0238">DNA-binding</keyword>
<dbReference type="SUPFAM" id="SSF53850">
    <property type="entry name" value="Periplasmic binding protein-like II"/>
    <property type="match status" value="1"/>
</dbReference>
<dbReference type="eggNOG" id="COG0583">
    <property type="taxonomic scope" value="Bacteria"/>
</dbReference>
<keyword evidence="2" id="KW-0805">Transcription regulation</keyword>
<dbReference type="InterPro" id="IPR000847">
    <property type="entry name" value="LysR_HTH_N"/>
</dbReference>
<name>A0A089NSG2_9HYPH</name>
<reference evidence="6 7" key="1">
    <citation type="journal article" date="2014" name="PLoS ONE">
        <title>Genome Information of Methylobacterium oryzae, a Plant-Probiotic Methylotroph in the Phyllosphere.</title>
        <authorList>
            <person name="Kwak M.J."/>
            <person name="Jeong H."/>
            <person name="Madhaiyan M."/>
            <person name="Lee Y."/>
            <person name="Sa T.M."/>
            <person name="Oh T.K."/>
            <person name="Kim J.F."/>
        </authorList>
    </citation>
    <scope>NUCLEOTIDE SEQUENCE [LARGE SCALE GENOMIC DNA]</scope>
    <source>
        <strain evidence="6 7">CBMB20</strain>
    </source>
</reference>
<dbReference type="RefSeq" id="WP_043756521.1">
    <property type="nucleotide sequence ID" value="NZ_CP003811.1"/>
</dbReference>
<dbReference type="InterPro" id="IPR005119">
    <property type="entry name" value="LysR_subst-bd"/>
</dbReference>
<dbReference type="EMBL" id="CP003811">
    <property type="protein sequence ID" value="AIQ89465.1"/>
    <property type="molecule type" value="Genomic_DNA"/>
</dbReference>
<dbReference type="Pfam" id="PF00126">
    <property type="entry name" value="HTH_1"/>
    <property type="match status" value="1"/>
</dbReference>
<evidence type="ECO:0000256" key="2">
    <source>
        <dbReference type="ARBA" id="ARBA00023015"/>
    </source>
</evidence>
<dbReference type="GO" id="GO:0003700">
    <property type="term" value="F:DNA-binding transcription factor activity"/>
    <property type="evidence" value="ECO:0007669"/>
    <property type="project" value="InterPro"/>
</dbReference>
<dbReference type="SUPFAM" id="SSF46785">
    <property type="entry name" value="Winged helix' DNA-binding domain"/>
    <property type="match status" value="1"/>
</dbReference>
<dbReference type="PROSITE" id="PS50931">
    <property type="entry name" value="HTH_LYSR"/>
    <property type="match status" value="1"/>
</dbReference>
<dbReference type="GO" id="GO:0043565">
    <property type="term" value="F:sequence-specific DNA binding"/>
    <property type="evidence" value="ECO:0007669"/>
    <property type="project" value="TreeGrafter"/>
</dbReference>
<dbReference type="Pfam" id="PF03466">
    <property type="entry name" value="LysR_substrate"/>
    <property type="match status" value="1"/>
</dbReference>
<evidence type="ECO:0000256" key="3">
    <source>
        <dbReference type="ARBA" id="ARBA00023125"/>
    </source>
</evidence>
<keyword evidence="4" id="KW-0804">Transcription</keyword>
<gene>
    <name evidence="6" type="ORF">MOC_1710</name>
</gene>
<dbReference type="PANTHER" id="PTHR30537">
    <property type="entry name" value="HTH-TYPE TRANSCRIPTIONAL REGULATOR"/>
    <property type="match status" value="1"/>
</dbReference>
<dbReference type="KEGG" id="mor:MOC_1710"/>
<evidence type="ECO:0000256" key="1">
    <source>
        <dbReference type="ARBA" id="ARBA00009437"/>
    </source>
</evidence>
<evidence type="ECO:0000313" key="7">
    <source>
        <dbReference type="Proteomes" id="UP000029492"/>
    </source>
</evidence>
<dbReference type="InterPro" id="IPR058163">
    <property type="entry name" value="LysR-type_TF_proteobact-type"/>
</dbReference>
<dbReference type="STRING" id="693986.MOC_1710"/>
<dbReference type="InterPro" id="IPR036390">
    <property type="entry name" value="WH_DNA-bd_sf"/>
</dbReference>
<feature type="domain" description="HTH lysR-type" evidence="5">
    <location>
        <begin position="2"/>
        <end position="59"/>
    </location>
</feature>
<evidence type="ECO:0000313" key="6">
    <source>
        <dbReference type="EMBL" id="AIQ89465.1"/>
    </source>
</evidence>
<keyword evidence="7" id="KW-1185">Reference proteome</keyword>
<protein>
    <submittedName>
        <fullName evidence="6">LysR family transcriptional regulator</fullName>
    </submittedName>
</protein>
<comment type="similarity">
    <text evidence="1">Belongs to the LysR transcriptional regulatory family.</text>
</comment>
<evidence type="ECO:0000259" key="5">
    <source>
        <dbReference type="PROSITE" id="PS50931"/>
    </source>
</evidence>
<dbReference type="AlphaFoldDB" id="A0A089NSG2"/>
<proteinExistence type="inferred from homology"/>
<dbReference type="Gene3D" id="1.10.10.10">
    <property type="entry name" value="Winged helix-like DNA-binding domain superfamily/Winged helix DNA-binding domain"/>
    <property type="match status" value="1"/>
</dbReference>